<reference evidence="2" key="1">
    <citation type="journal article" date="2020" name="Fungal Divers.">
        <title>Resolving the Mortierellaceae phylogeny through synthesis of multi-gene phylogenetics and phylogenomics.</title>
        <authorList>
            <person name="Vandepol N."/>
            <person name="Liber J."/>
            <person name="Desiro A."/>
            <person name="Na H."/>
            <person name="Kennedy M."/>
            <person name="Barry K."/>
            <person name="Grigoriev I.V."/>
            <person name="Miller A.N."/>
            <person name="O'Donnell K."/>
            <person name="Stajich J.E."/>
            <person name="Bonito G."/>
        </authorList>
    </citation>
    <scope>NUCLEOTIDE SEQUENCE</scope>
    <source>
        <strain evidence="2">CK1249</strain>
    </source>
</reference>
<feature type="compositionally biased region" description="Low complexity" evidence="1">
    <location>
        <begin position="72"/>
        <end position="84"/>
    </location>
</feature>
<feature type="region of interest" description="Disordered" evidence="1">
    <location>
        <begin position="100"/>
        <end position="135"/>
    </location>
</feature>
<name>A0A9P6M024_MORAP</name>
<protein>
    <submittedName>
        <fullName evidence="2">Uncharacterized protein</fullName>
    </submittedName>
</protein>
<feature type="compositionally biased region" description="Low complexity" evidence="1">
    <location>
        <begin position="239"/>
        <end position="251"/>
    </location>
</feature>
<gene>
    <name evidence="2" type="ORF">BGZ70_010102</name>
</gene>
<feature type="region of interest" description="Disordered" evidence="1">
    <location>
        <begin position="32"/>
        <end position="85"/>
    </location>
</feature>
<feature type="compositionally biased region" description="Basic residues" evidence="1">
    <location>
        <begin position="57"/>
        <end position="71"/>
    </location>
</feature>
<dbReference type="AlphaFoldDB" id="A0A9P6M024"/>
<keyword evidence="3" id="KW-1185">Reference proteome</keyword>
<feature type="region of interest" description="Disordered" evidence="1">
    <location>
        <begin position="172"/>
        <end position="266"/>
    </location>
</feature>
<comment type="caution">
    <text evidence="2">The sequence shown here is derived from an EMBL/GenBank/DDBJ whole genome shotgun (WGS) entry which is preliminary data.</text>
</comment>
<dbReference type="Proteomes" id="UP000738359">
    <property type="component" value="Unassembled WGS sequence"/>
</dbReference>
<accession>A0A9P6M024</accession>
<evidence type="ECO:0000256" key="1">
    <source>
        <dbReference type="SAM" id="MobiDB-lite"/>
    </source>
</evidence>
<feature type="non-terminal residue" evidence="2">
    <location>
        <position position="266"/>
    </location>
</feature>
<sequence>MAVMQNDAFKKFSKDLQDALVMPVQFLNKKTKKTPLSEKKKPSGLTMTGLDRASGLNHHHSNNNHHHHHPHSAYSSTATTPSTADSVSLHNFSLSTISKASSDDNQSFTSTNGLQHQLSLGGKGQRSRASSFLRSPLSPGGFGSLGFGSSANNISGHPRRAFPKLHPMMMMMQQQHQQNQQHQQQHQHHQQQQQQEEPALVHCPPSVGSLDQLSSERQAWVRECLAQNHPNSKPLPSPQQQQQQQEQQQQQSGDILKSGRAWDTVE</sequence>
<proteinExistence type="predicted"/>
<organism evidence="2 3">
    <name type="scientific">Mortierella alpina</name>
    <name type="common">Oleaginous fungus</name>
    <name type="synonym">Mortierella renispora</name>
    <dbReference type="NCBI Taxonomy" id="64518"/>
    <lineage>
        <taxon>Eukaryota</taxon>
        <taxon>Fungi</taxon>
        <taxon>Fungi incertae sedis</taxon>
        <taxon>Mucoromycota</taxon>
        <taxon>Mortierellomycotina</taxon>
        <taxon>Mortierellomycetes</taxon>
        <taxon>Mortierellales</taxon>
        <taxon>Mortierellaceae</taxon>
        <taxon>Mortierella</taxon>
    </lineage>
</organism>
<dbReference type="OrthoDB" id="10632528at2759"/>
<dbReference type="EMBL" id="JAAAHY010000880">
    <property type="protein sequence ID" value="KAF9955836.1"/>
    <property type="molecule type" value="Genomic_DNA"/>
</dbReference>
<evidence type="ECO:0000313" key="3">
    <source>
        <dbReference type="Proteomes" id="UP000738359"/>
    </source>
</evidence>
<evidence type="ECO:0000313" key="2">
    <source>
        <dbReference type="EMBL" id="KAF9955836.1"/>
    </source>
</evidence>
<feature type="compositionally biased region" description="Low complexity" evidence="1">
    <location>
        <begin position="172"/>
        <end position="195"/>
    </location>
</feature>
<feature type="compositionally biased region" description="Polar residues" evidence="1">
    <location>
        <begin position="100"/>
        <end position="118"/>
    </location>
</feature>